<dbReference type="OrthoDB" id="2083567at2"/>
<dbReference type="Proteomes" id="UP000317316">
    <property type="component" value="Unassembled WGS sequence"/>
</dbReference>
<comment type="caution">
    <text evidence="2">The sequence shown here is derived from an EMBL/GenBank/DDBJ whole genome shotgun (WGS) entry which is preliminary data.</text>
</comment>
<sequence>METQFIPNQKLTGDVRKNKNKSFFEKAKEHKKEIVTGTAIVFSVMGAILVVKNRAVIKSAIKSSLVEEALTKSIETKTNVSPLVLEPIEKSIINKFPIDNKINVREHIRNLPKGWNPSINKVELASKYGYSLEGHQTWVNAYTKASA</sequence>
<name>A0A544T1V3_9BACI</name>
<evidence type="ECO:0000313" key="3">
    <source>
        <dbReference type="Proteomes" id="UP000317316"/>
    </source>
</evidence>
<reference evidence="2 3" key="1">
    <citation type="submission" date="2019-05" db="EMBL/GenBank/DDBJ databases">
        <title>Psychrobacillus vulpis sp. nov., a new species isolated from feces of a red fox that inhabits in The Tablas de Daimiel Natural Park, Albacete, Spain.</title>
        <authorList>
            <person name="Rodriguez M."/>
            <person name="Reina J.C."/>
            <person name="Bejar V."/>
            <person name="Llamas I."/>
        </authorList>
    </citation>
    <scope>NUCLEOTIDE SEQUENCE [LARGE SCALE GENOMIC DNA]</scope>
    <source>
        <strain evidence="2 3">NEAU-3TGS17</strain>
    </source>
</reference>
<feature type="transmembrane region" description="Helical" evidence="1">
    <location>
        <begin position="34"/>
        <end position="51"/>
    </location>
</feature>
<dbReference type="EMBL" id="VDGH01000009">
    <property type="protein sequence ID" value="TQR11423.1"/>
    <property type="molecule type" value="Genomic_DNA"/>
</dbReference>
<keyword evidence="1" id="KW-0472">Membrane</keyword>
<accession>A0A544T1V3</accession>
<keyword evidence="3" id="KW-1185">Reference proteome</keyword>
<keyword evidence="1" id="KW-1133">Transmembrane helix</keyword>
<evidence type="ECO:0000256" key="1">
    <source>
        <dbReference type="SAM" id="Phobius"/>
    </source>
</evidence>
<proteinExistence type="predicted"/>
<keyword evidence="1" id="KW-0812">Transmembrane</keyword>
<dbReference type="RefSeq" id="WP_142539868.1">
    <property type="nucleotide sequence ID" value="NZ_BMIE01000007.1"/>
</dbReference>
<evidence type="ECO:0000313" key="2">
    <source>
        <dbReference type="EMBL" id="TQR11423.1"/>
    </source>
</evidence>
<dbReference type="AlphaFoldDB" id="A0A544T1V3"/>
<gene>
    <name evidence="2" type="ORF">FG382_15880</name>
</gene>
<organism evidence="2 3">
    <name type="scientific">Psychrobacillus lasiicapitis</name>
    <dbReference type="NCBI Taxonomy" id="1636719"/>
    <lineage>
        <taxon>Bacteria</taxon>
        <taxon>Bacillati</taxon>
        <taxon>Bacillota</taxon>
        <taxon>Bacilli</taxon>
        <taxon>Bacillales</taxon>
        <taxon>Bacillaceae</taxon>
        <taxon>Psychrobacillus</taxon>
    </lineage>
</organism>
<protein>
    <submittedName>
        <fullName evidence="2">Uncharacterized protein</fullName>
    </submittedName>
</protein>